<dbReference type="GO" id="GO:0035267">
    <property type="term" value="C:NuA4 histone acetyltransferase complex"/>
    <property type="evidence" value="ECO:0007669"/>
    <property type="project" value="UniProtKB-ARBA"/>
</dbReference>
<keyword evidence="5 6" id="KW-0539">Nucleus</keyword>
<evidence type="ECO:0000256" key="5">
    <source>
        <dbReference type="ARBA" id="ARBA00023242"/>
    </source>
</evidence>
<evidence type="ECO:0000256" key="2">
    <source>
        <dbReference type="ARBA" id="ARBA00008035"/>
    </source>
</evidence>
<proteinExistence type="inferred from homology"/>
<evidence type="ECO:0000256" key="7">
    <source>
        <dbReference type="SAM" id="Coils"/>
    </source>
</evidence>
<evidence type="ECO:0000259" key="8">
    <source>
        <dbReference type="Pfam" id="PF10513"/>
    </source>
</evidence>
<keyword evidence="4 6" id="KW-0804">Transcription</keyword>
<dbReference type="AlphaFoldDB" id="A0ABD1UMM3"/>
<keyword evidence="10" id="KW-1185">Reference proteome</keyword>
<reference evidence="10" key="1">
    <citation type="submission" date="2024-07" db="EMBL/GenBank/DDBJ databases">
        <title>Two chromosome-level genome assemblies of Korean endemic species Abeliophyllum distichum and Forsythia ovata (Oleaceae).</title>
        <authorList>
            <person name="Jang H."/>
        </authorList>
    </citation>
    <scope>NUCLEOTIDE SEQUENCE [LARGE SCALE GENOMIC DNA]</scope>
</reference>
<gene>
    <name evidence="9" type="ORF">Adt_11371</name>
</gene>
<organism evidence="9 10">
    <name type="scientific">Abeliophyllum distichum</name>
    <dbReference type="NCBI Taxonomy" id="126358"/>
    <lineage>
        <taxon>Eukaryota</taxon>
        <taxon>Viridiplantae</taxon>
        <taxon>Streptophyta</taxon>
        <taxon>Embryophyta</taxon>
        <taxon>Tracheophyta</taxon>
        <taxon>Spermatophyta</taxon>
        <taxon>Magnoliopsida</taxon>
        <taxon>eudicotyledons</taxon>
        <taxon>Gunneridae</taxon>
        <taxon>Pentapetalae</taxon>
        <taxon>asterids</taxon>
        <taxon>lamiids</taxon>
        <taxon>Lamiales</taxon>
        <taxon>Oleaceae</taxon>
        <taxon>Forsythieae</taxon>
        <taxon>Abeliophyllum</taxon>
    </lineage>
</organism>
<feature type="domain" description="Enhancer of polycomb-like N-terminal" evidence="8">
    <location>
        <begin position="598"/>
        <end position="687"/>
    </location>
</feature>
<comment type="caution">
    <text evidence="9">The sequence shown here is derived from an EMBL/GenBank/DDBJ whole genome shotgun (WGS) entry which is preliminary data.</text>
</comment>
<comment type="subcellular location">
    <subcellularLocation>
        <location evidence="1 6">Nucleus</location>
    </subcellularLocation>
</comment>
<dbReference type="InterPro" id="IPR019542">
    <property type="entry name" value="Enhancer_polycomb-like_N"/>
</dbReference>
<dbReference type="PANTHER" id="PTHR14898">
    <property type="entry name" value="ENHANCER OF POLYCOMB"/>
    <property type="match status" value="1"/>
</dbReference>
<name>A0ABD1UMM3_9LAMI</name>
<accession>A0ABD1UMM3</accession>
<comment type="similarity">
    <text evidence="2 6">Belongs to the enhancer of polycomb family.</text>
</comment>
<dbReference type="EMBL" id="JBFOLK010000003">
    <property type="protein sequence ID" value="KAL2526317.1"/>
    <property type="molecule type" value="Genomic_DNA"/>
</dbReference>
<dbReference type="Proteomes" id="UP001604336">
    <property type="component" value="Unassembled WGS sequence"/>
</dbReference>
<feature type="coiled-coil region" evidence="7">
    <location>
        <begin position="775"/>
        <end position="802"/>
    </location>
</feature>
<dbReference type="GO" id="GO:0005634">
    <property type="term" value="C:nucleus"/>
    <property type="evidence" value="ECO:0007669"/>
    <property type="project" value="UniProtKB-SubCell"/>
</dbReference>
<evidence type="ECO:0000256" key="3">
    <source>
        <dbReference type="ARBA" id="ARBA00023015"/>
    </source>
</evidence>
<keyword evidence="3 6" id="KW-0805">Transcription regulation</keyword>
<dbReference type="InterPro" id="IPR024943">
    <property type="entry name" value="Enhancer_polycomb"/>
</dbReference>
<evidence type="ECO:0000256" key="4">
    <source>
        <dbReference type="ARBA" id="ARBA00023163"/>
    </source>
</evidence>
<dbReference type="Pfam" id="PF10513">
    <property type="entry name" value="EPL1"/>
    <property type="match status" value="1"/>
</dbReference>
<evidence type="ECO:0000256" key="6">
    <source>
        <dbReference type="RuleBase" id="RU361124"/>
    </source>
</evidence>
<evidence type="ECO:0000313" key="10">
    <source>
        <dbReference type="Proteomes" id="UP001604336"/>
    </source>
</evidence>
<protein>
    <recommendedName>
        <fullName evidence="6">Enhancer of polycomb-like protein</fullName>
    </recommendedName>
</protein>
<keyword evidence="7" id="KW-0175">Coiled coil</keyword>
<sequence length="848" mass="97438">MINRISIDGKRDLLVIFGVRFLRNELGGFCIRQTFGLFGCVNRSGKAKIDLTALIRSRKSKLMPLVGMRRITRVFGARVLRSGRQLLTELHDDKKYTRSIVRGNEVLDNCWDSVQDAGNHCKDRWLENESDAPLEIVAEHKIEQCVVEGVMEVESADRIYGNVYRRKRKRMESKSTNLMEDKRFEKHYMRNRWRKKCRSTELYETCGELRDLASLGTELCIVASESSFDSGYQIACFLNSVLKYISRAWIELEQLFAFMHSEPIFSTYSSCGVLFLQDSTSMKKPGICTISGSRSSLPVFNVDFSAIPFCFMLLHSSIYLRYMRLSCVYVTHSLGVNEDVEKVKDVADDEEHSSQITSGRDHPDCGIVSFQIPSGRDQSDCNKVASGVDDSGMREMSHSAVGFPKSPIQNMHLKNGRNIQKRTSHRCKRGRPPSAFRTKKANGSLVSDFLRFRHDGSHSTHVGPTRVLRTSFRRSCTANIKELKSTLVGVTQDMSANSCSANILIIEMDKCYREEGVAVTLELAASKQWFLAITRDGIRRYTIKPERVMRPSSCNIFTHSIIWTMDSCWKLEFPNKQNWWIFKELYKECLDRNMQAPAASVIPVPWVHEVLIPVDSNSVPYVRPDSYITVKDDELARALLKRTANYDMDSEDEEWLSKFNNEFYAEKETHELVTPENFELIIDVLEKRFYCNPDDYSDEKAADNICMDLKRREVVEVVRDYWIKKRKRRCSALVRIFQLYQPRRTLVIPKSVLRKKRSFKRQGSQVERGKPRTFLQAMSVERDALEQQNKFLKVQEAKAAANKSEELAVGKRQRAQFLMANADLATYKAMAAVRMAEAAKIHEPPGTI</sequence>
<evidence type="ECO:0000256" key="1">
    <source>
        <dbReference type="ARBA" id="ARBA00004123"/>
    </source>
</evidence>
<evidence type="ECO:0000313" key="9">
    <source>
        <dbReference type="EMBL" id="KAL2526317.1"/>
    </source>
</evidence>